<sequence length="151" mass="17355">MMKMISHTCTDLFYPLNISLSYGTVSPEDYLRVLGHYGKWLDREQPYALLNIRDDASFENTPGLGKMAKGWMQKYLPLLQQYEQGIALVVPEARYEKVCKTNFEAISAGACKVFIHTDEALTWLAEGELKSLEGFNKWKAVKEYLKINSYE</sequence>
<dbReference type="EMBL" id="FNGY01000007">
    <property type="protein sequence ID" value="SDN33462.1"/>
    <property type="molecule type" value="Genomic_DNA"/>
</dbReference>
<gene>
    <name evidence="1" type="ORF">SAMN05421820_107112</name>
</gene>
<accession>A0A1H0AIS1</accession>
<dbReference type="OrthoDB" id="759563at2"/>
<dbReference type="RefSeq" id="WP_143010492.1">
    <property type="nucleotide sequence ID" value="NZ_FNGY01000007.1"/>
</dbReference>
<organism evidence="1 2">
    <name type="scientific">Pedobacter steynii</name>
    <dbReference type="NCBI Taxonomy" id="430522"/>
    <lineage>
        <taxon>Bacteria</taxon>
        <taxon>Pseudomonadati</taxon>
        <taxon>Bacteroidota</taxon>
        <taxon>Sphingobacteriia</taxon>
        <taxon>Sphingobacteriales</taxon>
        <taxon>Sphingobacteriaceae</taxon>
        <taxon>Pedobacter</taxon>
    </lineage>
</organism>
<evidence type="ECO:0000313" key="1">
    <source>
        <dbReference type="EMBL" id="SDN33462.1"/>
    </source>
</evidence>
<dbReference type="AlphaFoldDB" id="A0A1H0AIS1"/>
<evidence type="ECO:0000313" key="2">
    <source>
        <dbReference type="Proteomes" id="UP000183200"/>
    </source>
</evidence>
<proteinExistence type="predicted"/>
<protein>
    <recommendedName>
        <fullName evidence="3">SpoIIAA-like</fullName>
    </recommendedName>
</protein>
<name>A0A1H0AIS1_9SPHI</name>
<dbReference type="Proteomes" id="UP000183200">
    <property type="component" value="Unassembled WGS sequence"/>
</dbReference>
<reference evidence="2" key="1">
    <citation type="submission" date="2016-10" db="EMBL/GenBank/DDBJ databases">
        <authorList>
            <person name="Varghese N."/>
            <person name="Submissions S."/>
        </authorList>
    </citation>
    <scope>NUCLEOTIDE SEQUENCE [LARGE SCALE GENOMIC DNA]</scope>
    <source>
        <strain evidence="2">DSM 19110</strain>
    </source>
</reference>
<keyword evidence="2" id="KW-1185">Reference proteome</keyword>
<evidence type="ECO:0008006" key="3">
    <source>
        <dbReference type="Google" id="ProtNLM"/>
    </source>
</evidence>